<keyword evidence="3" id="KW-1185">Reference proteome</keyword>
<dbReference type="RefSeq" id="WP_132018312.1">
    <property type="nucleotide sequence ID" value="NZ_SLUN01000072.1"/>
</dbReference>
<dbReference type="SUPFAM" id="SSF56935">
    <property type="entry name" value="Porins"/>
    <property type="match status" value="1"/>
</dbReference>
<dbReference type="GO" id="GO:0015288">
    <property type="term" value="F:porin activity"/>
    <property type="evidence" value="ECO:0007669"/>
    <property type="project" value="InterPro"/>
</dbReference>
<sequence length="281" mass="30438">MKKLLVLALSAMLVLGFSFAAMAETKVTFAGEGQFGYDLEKDVDLSEFNINVTAATDNVTLFGKIKTEKATNDKSNYMTDEAWASVAIGSATVKAGFFGWGFGGSKDLLDVAKDFKSQTGLSITAPIAEGFTGKLFYSLNASTYEIGTADGAVAAGLDYANDVWGAGVAFGDTKKDNDQKVTGVTAFFIPVEGLKTYVTYTTQSYKAGSDEDDLLVGFYWTPVDNPFELRAEYNTEDSNASKANDWAVRAFYKLNANAKLRYDIANKDDKDESSIRIVVSF</sequence>
<evidence type="ECO:0000256" key="1">
    <source>
        <dbReference type="SAM" id="SignalP"/>
    </source>
</evidence>
<gene>
    <name evidence="2" type="ORF">EDC14_10722</name>
</gene>
<dbReference type="AlphaFoldDB" id="A0A4R1QJL2"/>
<dbReference type="Gene3D" id="2.40.160.10">
    <property type="entry name" value="Porin"/>
    <property type="match status" value="1"/>
</dbReference>
<protein>
    <submittedName>
        <fullName evidence="2">Porin-like protein</fullName>
    </submittedName>
</protein>
<name>A0A4R1QJL2_HYDET</name>
<accession>A0A4R1QJL2</accession>
<comment type="caution">
    <text evidence="2">The sequence shown here is derived from an EMBL/GenBank/DDBJ whole genome shotgun (WGS) entry which is preliminary data.</text>
</comment>
<dbReference type="GO" id="GO:0016020">
    <property type="term" value="C:membrane"/>
    <property type="evidence" value="ECO:0007669"/>
    <property type="project" value="InterPro"/>
</dbReference>
<dbReference type="InterPro" id="IPR023614">
    <property type="entry name" value="Porin_dom_sf"/>
</dbReference>
<proteinExistence type="predicted"/>
<evidence type="ECO:0000313" key="3">
    <source>
        <dbReference type="Proteomes" id="UP000295008"/>
    </source>
</evidence>
<dbReference type="EMBL" id="SLUN01000072">
    <property type="protein sequence ID" value="TCL53736.1"/>
    <property type="molecule type" value="Genomic_DNA"/>
</dbReference>
<evidence type="ECO:0000313" key="2">
    <source>
        <dbReference type="EMBL" id="TCL53736.1"/>
    </source>
</evidence>
<reference evidence="2 3" key="1">
    <citation type="submission" date="2019-03" db="EMBL/GenBank/DDBJ databases">
        <title>Genomic Encyclopedia of Type Strains, Phase IV (KMG-IV): sequencing the most valuable type-strain genomes for metagenomic binning, comparative biology and taxonomic classification.</title>
        <authorList>
            <person name="Goeker M."/>
        </authorList>
    </citation>
    <scope>NUCLEOTIDE SEQUENCE [LARGE SCALE GENOMIC DNA]</scope>
    <source>
        <strain evidence="2 3">LX-B</strain>
    </source>
</reference>
<feature type="signal peptide" evidence="1">
    <location>
        <begin position="1"/>
        <end position="23"/>
    </location>
</feature>
<organism evidence="2 3">
    <name type="scientific">Hydrogenispora ethanolica</name>
    <dbReference type="NCBI Taxonomy" id="1082276"/>
    <lineage>
        <taxon>Bacteria</taxon>
        <taxon>Bacillati</taxon>
        <taxon>Bacillota</taxon>
        <taxon>Hydrogenispora</taxon>
    </lineage>
</organism>
<dbReference type="Proteomes" id="UP000295008">
    <property type="component" value="Unassembled WGS sequence"/>
</dbReference>
<feature type="chain" id="PRO_5020242043" evidence="1">
    <location>
        <begin position="24"/>
        <end position="281"/>
    </location>
</feature>
<keyword evidence="1" id="KW-0732">Signal</keyword>